<reference evidence="1 2" key="1">
    <citation type="submission" date="2024-02" db="EMBL/GenBank/DDBJ databases">
        <title>Haloferula sargassicola NBRC 104335.</title>
        <authorList>
            <person name="Ichikawa N."/>
            <person name="Katano-Makiyama Y."/>
            <person name="Hidaka K."/>
        </authorList>
    </citation>
    <scope>NUCLEOTIDE SEQUENCE [LARGE SCALE GENOMIC DNA]</scope>
    <source>
        <strain evidence="1 2">NBRC 104335</strain>
    </source>
</reference>
<dbReference type="EMBL" id="BAABRI010000031">
    <property type="protein sequence ID" value="GAA5484696.1"/>
    <property type="molecule type" value="Genomic_DNA"/>
</dbReference>
<protein>
    <recommendedName>
        <fullName evidence="3">Lipoprotein</fullName>
    </recommendedName>
</protein>
<sequence>MKRWMTLLAVSVVLSACGKREEVTVDGTRQQTMRDENLKPTADDDARFANSMPQMPGNMMAGGAPAASPVVAGSVPDGWKEAPASMFRLLNYTFGEAGEVYVSASRGGVLENVNRWLGQFDKPALTSLDGLETTQSAGYEGVWVAADGRFGGAMGAEAKDDWSLRGVVLEKNGEILTVKMMGPAAAVAAEETNLRQFLADLKPAS</sequence>
<dbReference type="Proteomes" id="UP001476282">
    <property type="component" value="Unassembled WGS sequence"/>
</dbReference>
<keyword evidence="2" id="KW-1185">Reference proteome</keyword>
<comment type="caution">
    <text evidence="1">The sequence shown here is derived from an EMBL/GenBank/DDBJ whole genome shotgun (WGS) entry which is preliminary data.</text>
</comment>
<evidence type="ECO:0000313" key="1">
    <source>
        <dbReference type="EMBL" id="GAA5484696.1"/>
    </source>
</evidence>
<evidence type="ECO:0000313" key="2">
    <source>
        <dbReference type="Proteomes" id="UP001476282"/>
    </source>
</evidence>
<dbReference type="PROSITE" id="PS51257">
    <property type="entry name" value="PROKAR_LIPOPROTEIN"/>
    <property type="match status" value="1"/>
</dbReference>
<proteinExistence type="predicted"/>
<gene>
    <name evidence="1" type="ORF">Hsar01_03942</name>
</gene>
<accession>A0ABP9UWC5</accession>
<dbReference type="RefSeq" id="WP_353568803.1">
    <property type="nucleotide sequence ID" value="NZ_BAABRI010000031.1"/>
</dbReference>
<organism evidence="1 2">
    <name type="scientific">Haloferula sargassicola</name>
    <dbReference type="NCBI Taxonomy" id="490096"/>
    <lineage>
        <taxon>Bacteria</taxon>
        <taxon>Pseudomonadati</taxon>
        <taxon>Verrucomicrobiota</taxon>
        <taxon>Verrucomicrobiia</taxon>
        <taxon>Verrucomicrobiales</taxon>
        <taxon>Verrucomicrobiaceae</taxon>
        <taxon>Haloferula</taxon>
    </lineage>
</organism>
<evidence type="ECO:0008006" key="3">
    <source>
        <dbReference type="Google" id="ProtNLM"/>
    </source>
</evidence>
<name>A0ABP9UWC5_9BACT</name>